<keyword evidence="1" id="KW-0472">Membrane</keyword>
<keyword evidence="1" id="KW-0812">Transmembrane</keyword>
<keyword evidence="1" id="KW-1133">Transmembrane helix</keyword>
<reference evidence="2" key="1">
    <citation type="submission" date="2018-02" db="EMBL/GenBank/DDBJ databases">
        <title>Rhizophora mucronata_Transcriptome.</title>
        <authorList>
            <person name="Meera S.P."/>
            <person name="Sreeshan A."/>
            <person name="Augustine A."/>
        </authorList>
    </citation>
    <scope>NUCLEOTIDE SEQUENCE</scope>
    <source>
        <tissue evidence="2">Leaf</tissue>
    </source>
</reference>
<evidence type="ECO:0000256" key="1">
    <source>
        <dbReference type="SAM" id="Phobius"/>
    </source>
</evidence>
<feature type="transmembrane region" description="Helical" evidence="1">
    <location>
        <begin position="20"/>
        <end position="38"/>
    </location>
</feature>
<organism evidence="2">
    <name type="scientific">Rhizophora mucronata</name>
    <name type="common">Asiatic mangrove</name>
    <dbReference type="NCBI Taxonomy" id="61149"/>
    <lineage>
        <taxon>Eukaryota</taxon>
        <taxon>Viridiplantae</taxon>
        <taxon>Streptophyta</taxon>
        <taxon>Embryophyta</taxon>
        <taxon>Tracheophyta</taxon>
        <taxon>Spermatophyta</taxon>
        <taxon>Magnoliopsida</taxon>
        <taxon>eudicotyledons</taxon>
        <taxon>Gunneridae</taxon>
        <taxon>Pentapetalae</taxon>
        <taxon>rosids</taxon>
        <taxon>fabids</taxon>
        <taxon>Malpighiales</taxon>
        <taxon>Rhizophoraceae</taxon>
        <taxon>Rhizophora</taxon>
    </lineage>
</organism>
<dbReference type="EMBL" id="GGEC01030623">
    <property type="protein sequence ID" value="MBX11107.1"/>
    <property type="molecule type" value="Transcribed_RNA"/>
</dbReference>
<name>A0A2P2KZH7_RHIMU</name>
<dbReference type="AlphaFoldDB" id="A0A2P2KZH7"/>
<proteinExistence type="predicted"/>
<protein>
    <submittedName>
        <fullName evidence="2">Uncharacterized protein MANES_04G007000</fullName>
    </submittedName>
</protein>
<evidence type="ECO:0000313" key="2">
    <source>
        <dbReference type="EMBL" id="MBX11107.1"/>
    </source>
</evidence>
<sequence>MSSTRRWRFIGLTRHIPLSLLSSTQLIMLNFCIVLNLIPNICLGMRWLDIIFAKIVLSLRTCLNFVKYMLEEL</sequence>
<accession>A0A2P2KZH7</accession>